<dbReference type="PROSITE" id="PS50026">
    <property type="entry name" value="EGF_3"/>
    <property type="match status" value="1"/>
</dbReference>
<dbReference type="GO" id="GO:0004674">
    <property type="term" value="F:protein serine/threonine kinase activity"/>
    <property type="evidence" value="ECO:0007669"/>
    <property type="project" value="UniProtKB-EC"/>
</dbReference>
<dbReference type="CDD" id="cd01098">
    <property type="entry name" value="PAN_AP_plant"/>
    <property type="match status" value="1"/>
</dbReference>
<dbReference type="SUPFAM" id="SSF56112">
    <property type="entry name" value="Protein kinase-like (PK-like)"/>
    <property type="match status" value="1"/>
</dbReference>
<evidence type="ECO:0000256" key="6">
    <source>
        <dbReference type="ARBA" id="ARBA00047899"/>
    </source>
</evidence>
<name>A0A835MNB4_9ROSI</name>
<organism evidence="13 14">
    <name type="scientific">Salix dunnii</name>
    <dbReference type="NCBI Taxonomy" id="1413687"/>
    <lineage>
        <taxon>Eukaryota</taxon>
        <taxon>Viridiplantae</taxon>
        <taxon>Streptophyta</taxon>
        <taxon>Embryophyta</taxon>
        <taxon>Tracheophyta</taxon>
        <taxon>Spermatophyta</taxon>
        <taxon>Magnoliopsida</taxon>
        <taxon>eudicotyledons</taxon>
        <taxon>Gunneridae</taxon>
        <taxon>Pentapetalae</taxon>
        <taxon>rosids</taxon>
        <taxon>fabids</taxon>
        <taxon>Malpighiales</taxon>
        <taxon>Salicaceae</taxon>
        <taxon>Saliceae</taxon>
        <taxon>Salix</taxon>
    </lineage>
</organism>
<keyword evidence="14" id="KW-1185">Reference proteome</keyword>
<feature type="domain" description="Apple" evidence="12">
    <location>
        <begin position="181"/>
        <end position="262"/>
    </location>
</feature>
<comment type="caution">
    <text evidence="13">The sequence shown here is derived from an EMBL/GenBank/DDBJ whole genome shotgun (WGS) entry which is preliminary data.</text>
</comment>
<dbReference type="Pfam" id="PF11883">
    <property type="entry name" value="DUF3403"/>
    <property type="match status" value="1"/>
</dbReference>
<dbReference type="GO" id="GO:0048544">
    <property type="term" value="P:recognition of pollen"/>
    <property type="evidence" value="ECO:0007669"/>
    <property type="project" value="InterPro"/>
</dbReference>
<keyword evidence="10" id="KW-1133">Transmembrane helix</keyword>
<evidence type="ECO:0000256" key="4">
    <source>
        <dbReference type="ARBA" id="ARBA00023157"/>
    </source>
</evidence>
<keyword evidence="10" id="KW-0812">Transmembrane</keyword>
<dbReference type="InterPro" id="IPR011009">
    <property type="entry name" value="Kinase-like_dom_sf"/>
</dbReference>
<feature type="domain" description="EGF-like" evidence="11">
    <location>
        <begin position="126"/>
        <end position="162"/>
    </location>
</feature>
<evidence type="ECO:0000256" key="9">
    <source>
        <dbReference type="SAM" id="MobiDB-lite"/>
    </source>
</evidence>
<keyword evidence="8" id="KW-0245">EGF-like domain</keyword>
<keyword evidence="2" id="KW-0597">Phosphoprotein</keyword>
<dbReference type="AlphaFoldDB" id="A0A835MNB4"/>
<dbReference type="SMART" id="SM00473">
    <property type="entry name" value="PAN_AP"/>
    <property type="match status" value="1"/>
</dbReference>
<dbReference type="FunFam" id="3.50.4.10:FF:000002">
    <property type="entry name" value="G-type lectin S-receptor-like serine/threonine-protein kinase"/>
    <property type="match status" value="1"/>
</dbReference>
<dbReference type="PANTHER" id="PTHR32444:SF183">
    <property type="entry name" value="APPLE DOMAIN-CONTAINING PROTEIN"/>
    <property type="match status" value="1"/>
</dbReference>
<evidence type="ECO:0000313" key="13">
    <source>
        <dbReference type="EMBL" id="KAF9672907.1"/>
    </source>
</evidence>
<dbReference type="InterPro" id="IPR003609">
    <property type="entry name" value="Pan_app"/>
</dbReference>
<dbReference type="OrthoDB" id="785331at2759"/>
<accession>A0A835MNB4</accession>
<dbReference type="Proteomes" id="UP000657918">
    <property type="component" value="Chromosome 11"/>
</dbReference>
<evidence type="ECO:0000256" key="2">
    <source>
        <dbReference type="ARBA" id="ARBA00022553"/>
    </source>
</evidence>
<evidence type="ECO:0000256" key="7">
    <source>
        <dbReference type="ARBA" id="ARBA00048679"/>
    </source>
</evidence>
<dbReference type="EC" id="2.7.11.1" evidence="1"/>
<feature type="compositionally biased region" description="Polar residues" evidence="9">
    <location>
        <begin position="442"/>
        <end position="451"/>
    </location>
</feature>
<evidence type="ECO:0000256" key="10">
    <source>
        <dbReference type="SAM" id="Phobius"/>
    </source>
</evidence>
<dbReference type="InterPro" id="IPR021820">
    <property type="entry name" value="S-locus_recpt_kinase_C"/>
</dbReference>
<keyword evidence="5" id="KW-0675">Receptor</keyword>
<feature type="compositionally biased region" description="Basic and acidic residues" evidence="9">
    <location>
        <begin position="427"/>
        <end position="440"/>
    </location>
</feature>
<gene>
    <name evidence="13" type="ORF">SADUNF_Sadunf11G0093200</name>
</gene>
<dbReference type="Pfam" id="PF08276">
    <property type="entry name" value="PAN_2"/>
    <property type="match status" value="1"/>
</dbReference>
<evidence type="ECO:0000256" key="5">
    <source>
        <dbReference type="ARBA" id="ARBA00023170"/>
    </source>
</evidence>
<keyword evidence="10" id="KW-0472">Membrane</keyword>
<dbReference type="Pfam" id="PF00954">
    <property type="entry name" value="S_locus_glycop"/>
    <property type="match status" value="1"/>
</dbReference>
<dbReference type="Gene3D" id="3.50.4.10">
    <property type="entry name" value="Hepatocyte Growth Factor"/>
    <property type="match status" value="1"/>
</dbReference>
<dbReference type="EMBL" id="JADGMS010000011">
    <property type="protein sequence ID" value="KAF9672907.1"/>
    <property type="molecule type" value="Genomic_DNA"/>
</dbReference>
<reference evidence="13 14" key="1">
    <citation type="submission" date="2020-10" db="EMBL/GenBank/DDBJ databases">
        <title>Plant Genome Project.</title>
        <authorList>
            <person name="Zhang R.-G."/>
        </authorList>
    </citation>
    <scope>NUCLEOTIDE SEQUENCE [LARGE SCALE GENOMIC DNA]</scope>
    <source>
        <strain evidence="13">FAFU-HL-1</strain>
        <tissue evidence="13">Leaf</tissue>
    </source>
</reference>
<feature type="region of interest" description="Disordered" evidence="9">
    <location>
        <begin position="427"/>
        <end position="451"/>
    </location>
</feature>
<evidence type="ECO:0000256" key="1">
    <source>
        <dbReference type="ARBA" id="ARBA00012513"/>
    </source>
</evidence>
<dbReference type="InterPro" id="IPR000858">
    <property type="entry name" value="S_locus_glycoprot_dom"/>
</dbReference>
<keyword evidence="3" id="KW-0732">Signal</keyword>
<protein>
    <recommendedName>
        <fullName evidence="1">non-specific serine/threonine protein kinase</fullName>
        <ecNumber evidence="1">2.7.11.1</ecNumber>
    </recommendedName>
</protein>
<comment type="caution">
    <text evidence="8">Lacks conserved residue(s) required for the propagation of feature annotation.</text>
</comment>
<dbReference type="PROSITE" id="PS50948">
    <property type="entry name" value="PAN"/>
    <property type="match status" value="1"/>
</dbReference>
<feature type="transmembrane region" description="Helical" evidence="10">
    <location>
        <begin position="282"/>
        <end position="304"/>
    </location>
</feature>
<proteinExistence type="predicted"/>
<keyword evidence="4" id="KW-1015">Disulfide bond</keyword>
<evidence type="ECO:0000259" key="11">
    <source>
        <dbReference type="PROSITE" id="PS50026"/>
    </source>
</evidence>
<evidence type="ECO:0000256" key="3">
    <source>
        <dbReference type="ARBA" id="ARBA00022729"/>
    </source>
</evidence>
<evidence type="ECO:0000256" key="8">
    <source>
        <dbReference type="PROSITE-ProRule" id="PRU00076"/>
    </source>
</evidence>
<comment type="catalytic activity">
    <reaction evidence="6">
        <text>L-threonyl-[protein] + ATP = O-phospho-L-threonyl-[protein] + ADP + H(+)</text>
        <dbReference type="Rhea" id="RHEA:46608"/>
        <dbReference type="Rhea" id="RHEA-COMP:11060"/>
        <dbReference type="Rhea" id="RHEA-COMP:11605"/>
        <dbReference type="ChEBI" id="CHEBI:15378"/>
        <dbReference type="ChEBI" id="CHEBI:30013"/>
        <dbReference type="ChEBI" id="CHEBI:30616"/>
        <dbReference type="ChEBI" id="CHEBI:61977"/>
        <dbReference type="ChEBI" id="CHEBI:456216"/>
        <dbReference type="EC" id="2.7.11.1"/>
    </reaction>
</comment>
<dbReference type="PANTHER" id="PTHR32444">
    <property type="entry name" value="BULB-TYPE LECTIN DOMAIN-CONTAINING PROTEIN"/>
    <property type="match status" value="1"/>
</dbReference>
<evidence type="ECO:0000259" key="12">
    <source>
        <dbReference type="PROSITE" id="PS50948"/>
    </source>
</evidence>
<evidence type="ECO:0000313" key="14">
    <source>
        <dbReference type="Proteomes" id="UP000657918"/>
    </source>
</evidence>
<sequence>MKLGMNRITGIEWSMTSWNSPDDPSRGNFSCILIPYGYPELVLMQGSKIKYRSGPWDGLRFSGIPNLKKNPVYNFEFVISEEETFYRENLVDKSMLWRFMTDQNGDIPSFAWIEQTQSWLLYESANIDSCDRYALCGANGLCNIHSSPVCECLNGFVPKVPTDWAVTVWSSGCVRRTPLNCSGDGFRKISGVKMPETKASWFDKSLNLEECKNTCLKNCSCTAYSNMDIRGEGSGCLLWFGDLIDNRRLSENEQNIYVRMAASELDNGDGANINANPNGKKIIIISTLSTGIFLLGLVLVLYVWRRKHQNKGRSTGALERWSNRKRKKEDLELPLFDLDTLACATNNFSAENILGQGGFGPVYKAWRLFQEGRTMELVPQSVIEACNISQVLRSIHVALLCVQDNRDDRPEMSSVVSMLSNENALPEPKHPGFFIERDPVDASSTSDSKNYSTNKCSITLLQAR</sequence>
<dbReference type="InterPro" id="IPR000742">
    <property type="entry name" value="EGF"/>
</dbReference>
<dbReference type="Gene3D" id="3.30.200.20">
    <property type="entry name" value="Phosphorylase Kinase, domain 1"/>
    <property type="match status" value="1"/>
</dbReference>
<comment type="catalytic activity">
    <reaction evidence="7">
        <text>L-seryl-[protein] + ATP = O-phospho-L-seryl-[protein] + ADP + H(+)</text>
        <dbReference type="Rhea" id="RHEA:17989"/>
        <dbReference type="Rhea" id="RHEA-COMP:9863"/>
        <dbReference type="Rhea" id="RHEA-COMP:11604"/>
        <dbReference type="ChEBI" id="CHEBI:15378"/>
        <dbReference type="ChEBI" id="CHEBI:29999"/>
        <dbReference type="ChEBI" id="CHEBI:30616"/>
        <dbReference type="ChEBI" id="CHEBI:83421"/>
        <dbReference type="ChEBI" id="CHEBI:456216"/>
        <dbReference type="EC" id="2.7.11.1"/>
    </reaction>
</comment>